<dbReference type="RefSeq" id="WP_340335696.1">
    <property type="nucleotide sequence ID" value="NZ_JBBKZS010000005.1"/>
</dbReference>
<protein>
    <submittedName>
        <fullName evidence="5">Crp/Fnr family transcriptional regulator</fullName>
    </submittedName>
</protein>
<keyword evidence="6" id="KW-1185">Reference proteome</keyword>
<keyword evidence="2" id="KW-0238">DNA-binding</keyword>
<dbReference type="SUPFAM" id="SSF51206">
    <property type="entry name" value="cAMP-binding domain-like"/>
    <property type="match status" value="1"/>
</dbReference>
<evidence type="ECO:0000256" key="2">
    <source>
        <dbReference type="ARBA" id="ARBA00023125"/>
    </source>
</evidence>
<dbReference type="InterPro" id="IPR014710">
    <property type="entry name" value="RmlC-like_jellyroll"/>
</dbReference>
<proteinExistence type="predicted"/>
<dbReference type="SMART" id="SM00419">
    <property type="entry name" value="HTH_CRP"/>
    <property type="match status" value="1"/>
</dbReference>
<dbReference type="Gene3D" id="1.10.10.10">
    <property type="entry name" value="Winged helix-like DNA-binding domain superfamily/Winged helix DNA-binding domain"/>
    <property type="match status" value="1"/>
</dbReference>
<dbReference type="PANTHER" id="PTHR24567">
    <property type="entry name" value="CRP FAMILY TRANSCRIPTIONAL REGULATORY PROTEIN"/>
    <property type="match status" value="1"/>
</dbReference>
<dbReference type="PANTHER" id="PTHR24567:SF26">
    <property type="entry name" value="REGULATORY PROTEIN YEIL"/>
    <property type="match status" value="1"/>
</dbReference>
<dbReference type="InterPro" id="IPR036390">
    <property type="entry name" value="WH_DNA-bd_sf"/>
</dbReference>
<dbReference type="InterPro" id="IPR000595">
    <property type="entry name" value="cNMP-bd_dom"/>
</dbReference>
<keyword evidence="1" id="KW-0805">Transcription regulation</keyword>
<dbReference type="InterPro" id="IPR018490">
    <property type="entry name" value="cNMP-bd_dom_sf"/>
</dbReference>
<dbReference type="Gene3D" id="2.60.120.10">
    <property type="entry name" value="Jelly Rolls"/>
    <property type="match status" value="1"/>
</dbReference>
<evidence type="ECO:0000256" key="1">
    <source>
        <dbReference type="ARBA" id="ARBA00023015"/>
    </source>
</evidence>
<dbReference type="Pfam" id="PF00027">
    <property type="entry name" value="cNMP_binding"/>
    <property type="match status" value="1"/>
</dbReference>
<evidence type="ECO:0000256" key="3">
    <source>
        <dbReference type="ARBA" id="ARBA00023163"/>
    </source>
</evidence>
<dbReference type="PROSITE" id="PS51063">
    <property type="entry name" value="HTH_CRP_2"/>
    <property type="match status" value="1"/>
</dbReference>
<gene>
    <name evidence="5" type="ORF">WKW79_13575</name>
</gene>
<dbReference type="SUPFAM" id="SSF46785">
    <property type="entry name" value="Winged helix' DNA-binding domain"/>
    <property type="match status" value="1"/>
</dbReference>
<dbReference type="InterPro" id="IPR050397">
    <property type="entry name" value="Env_Response_Regulators"/>
</dbReference>
<sequence>MTTVRKGLDAYWPLARSLLMREPGFDRCSVESIDALMESARLASVARGETVHLYGEPLQDLVMVVDGVLEAGRRIGTGRRHLVAFTYPGMVLGFLPCVDGGPIPHDTVAHVASVILLMPVDAVRKRRQIDASVRQAFEIQFADRIRRLYDGLAESNMLPLRQRLAKLLHTLVGSHGRKTGVEWHIELDVPQSDLADLLGAARQSVNEELRELEREGVVRMARSRITVIDLVALRARGPRGEVVTVERAAGAEATTGPGTQAPANP</sequence>
<dbReference type="Pfam" id="PF13545">
    <property type="entry name" value="HTH_Crp_2"/>
    <property type="match status" value="1"/>
</dbReference>
<keyword evidence="3" id="KW-0804">Transcription</keyword>
<evidence type="ECO:0000313" key="5">
    <source>
        <dbReference type="EMBL" id="MEJ8855610.1"/>
    </source>
</evidence>
<evidence type="ECO:0000313" key="6">
    <source>
        <dbReference type="Proteomes" id="UP001367030"/>
    </source>
</evidence>
<dbReference type="EMBL" id="JBBKZS010000005">
    <property type="protein sequence ID" value="MEJ8855610.1"/>
    <property type="molecule type" value="Genomic_DNA"/>
</dbReference>
<dbReference type="CDD" id="cd00038">
    <property type="entry name" value="CAP_ED"/>
    <property type="match status" value="1"/>
</dbReference>
<accession>A0ABU8X706</accession>
<dbReference type="InterPro" id="IPR036388">
    <property type="entry name" value="WH-like_DNA-bd_sf"/>
</dbReference>
<name>A0ABU8X706_9BURK</name>
<comment type="caution">
    <text evidence="5">The sequence shown here is derived from an EMBL/GenBank/DDBJ whole genome shotgun (WGS) entry which is preliminary data.</text>
</comment>
<organism evidence="5 6">
    <name type="scientific">Variovorax robiniae</name>
    <dbReference type="NCBI Taxonomy" id="1836199"/>
    <lineage>
        <taxon>Bacteria</taxon>
        <taxon>Pseudomonadati</taxon>
        <taxon>Pseudomonadota</taxon>
        <taxon>Betaproteobacteria</taxon>
        <taxon>Burkholderiales</taxon>
        <taxon>Comamonadaceae</taxon>
        <taxon>Variovorax</taxon>
    </lineage>
</organism>
<feature type="domain" description="HTH crp-type" evidence="4">
    <location>
        <begin position="158"/>
        <end position="231"/>
    </location>
</feature>
<reference evidence="5 6" key="1">
    <citation type="submission" date="2024-03" db="EMBL/GenBank/DDBJ databases">
        <title>Novel species of the genus Variovorax.</title>
        <authorList>
            <person name="Liu Q."/>
            <person name="Xin Y.-H."/>
        </authorList>
    </citation>
    <scope>NUCLEOTIDE SEQUENCE [LARGE SCALE GENOMIC DNA]</scope>
    <source>
        <strain evidence="5 6">KACC 18901</strain>
    </source>
</reference>
<dbReference type="InterPro" id="IPR012318">
    <property type="entry name" value="HTH_CRP"/>
</dbReference>
<evidence type="ECO:0000259" key="4">
    <source>
        <dbReference type="PROSITE" id="PS51063"/>
    </source>
</evidence>
<dbReference type="Proteomes" id="UP001367030">
    <property type="component" value="Unassembled WGS sequence"/>
</dbReference>